<name>A0AA48P967_9VIRU</name>
<dbReference type="EMBL" id="BK063097">
    <property type="protein sequence ID" value="DBA11829.1"/>
    <property type="molecule type" value="Genomic_DNA"/>
</dbReference>
<organism evidence="1">
    <name type="scientific">Malaco herpesvirus 1</name>
    <dbReference type="NCBI Taxonomy" id="3031797"/>
    <lineage>
        <taxon>Viruses</taxon>
        <taxon>Duplodnaviria</taxon>
        <taxon>Heunggongvirae</taxon>
        <taxon>Peploviricota</taxon>
        <taxon>Herviviricetes</taxon>
        <taxon>Herpesvirales</taxon>
        <taxon>Malacoherpesviridae</taxon>
    </lineage>
</organism>
<protein>
    <submittedName>
        <fullName evidence="1">ORF128</fullName>
    </submittedName>
</protein>
<accession>A0AA48P967</accession>
<proteinExistence type="predicted"/>
<reference evidence="1" key="2">
    <citation type="submission" date="2023-01" db="EMBL/GenBank/DDBJ databases">
        <authorList>
            <person name="Rosani U."/>
            <person name="Delmont T.O."/>
            <person name="Gaia M."/>
            <person name="Krupovic M."/>
        </authorList>
    </citation>
    <scope>NUCLEOTIDE SEQUENCE</scope>
    <source>
        <strain evidence="1">MalacoHV1/China/2018</strain>
    </source>
</reference>
<sequence>MLDIVRIHSIHPLVRQVHKHGTAVFIVHDHHNHIDTLFVGGICARRFNHVVHLEGIDKQFFVVDTSKHVSTRITLQDHTNNSLRSWYAREGHQQERFPLRNRSPRGV</sequence>
<reference evidence="1" key="1">
    <citation type="journal article" date="2023" name="Front. Mar. Sci.">
        <title>Tracing the invertebrate herpesviruses in the global sequence datasets.</title>
        <authorList>
            <person name="Rosani U."/>
            <person name="Gaia M."/>
            <person name="Delmont T.O."/>
            <person name="Krupovic M."/>
        </authorList>
    </citation>
    <scope>NUCLEOTIDE SEQUENCE</scope>
    <source>
        <strain evidence="1">MalacoHV1/China/2018</strain>
    </source>
</reference>
<evidence type="ECO:0000313" key="1">
    <source>
        <dbReference type="EMBL" id="DBA11829.1"/>
    </source>
</evidence>